<keyword evidence="2" id="KW-0812">Transmembrane</keyword>
<gene>
    <name evidence="4" type="ORF">RJ641_016489</name>
</gene>
<dbReference type="PANTHER" id="PTHR24128:SF61">
    <property type="entry name" value="ANKYRIN REPEAT-CONTAINING PROTEIN BDA1-LIKE"/>
    <property type="match status" value="1"/>
</dbReference>
<feature type="transmembrane region" description="Helical" evidence="2">
    <location>
        <begin position="338"/>
        <end position="355"/>
    </location>
</feature>
<dbReference type="EMBL" id="JBAMMX010000022">
    <property type="protein sequence ID" value="KAK6918067.1"/>
    <property type="molecule type" value="Genomic_DNA"/>
</dbReference>
<dbReference type="Gene3D" id="1.25.40.20">
    <property type="entry name" value="Ankyrin repeat-containing domain"/>
    <property type="match status" value="1"/>
</dbReference>
<keyword evidence="1" id="KW-0040">ANK repeat</keyword>
<dbReference type="SUPFAM" id="SSF48403">
    <property type="entry name" value="Ankyrin repeat"/>
    <property type="match status" value="1"/>
</dbReference>
<dbReference type="Pfam" id="PF13962">
    <property type="entry name" value="PGG"/>
    <property type="match status" value="1"/>
</dbReference>
<dbReference type="SMART" id="SM00248">
    <property type="entry name" value="ANK"/>
    <property type="match status" value="4"/>
</dbReference>
<keyword evidence="5" id="KW-1185">Reference proteome</keyword>
<feature type="domain" description="PGG" evidence="3">
    <location>
        <begin position="332"/>
        <end position="449"/>
    </location>
</feature>
<dbReference type="InterPro" id="IPR002110">
    <property type="entry name" value="Ankyrin_rpt"/>
</dbReference>
<keyword evidence="2" id="KW-1133">Transmembrane helix</keyword>
<keyword evidence="2" id="KW-0472">Membrane</keyword>
<protein>
    <submittedName>
        <fullName evidence="4">Ankyrin repeat</fullName>
    </submittedName>
</protein>
<evidence type="ECO:0000313" key="4">
    <source>
        <dbReference type="EMBL" id="KAK6918067.1"/>
    </source>
</evidence>
<dbReference type="Proteomes" id="UP001370490">
    <property type="component" value="Unassembled WGS sequence"/>
</dbReference>
<comment type="caution">
    <text evidence="4">The sequence shown here is derived from an EMBL/GenBank/DDBJ whole genome shotgun (WGS) entry which is preliminary data.</text>
</comment>
<dbReference type="PROSITE" id="PS50088">
    <property type="entry name" value="ANK_REPEAT"/>
    <property type="match status" value="2"/>
</dbReference>
<accession>A0AAN8UWG3</accession>
<dbReference type="Pfam" id="PF12796">
    <property type="entry name" value="Ank_2"/>
    <property type="match status" value="2"/>
</dbReference>
<reference evidence="4 5" key="1">
    <citation type="submission" date="2023-12" db="EMBL/GenBank/DDBJ databases">
        <title>A high-quality genome assembly for Dillenia turbinata (Dilleniales).</title>
        <authorList>
            <person name="Chanderbali A."/>
        </authorList>
    </citation>
    <scope>NUCLEOTIDE SEQUENCE [LARGE SCALE GENOMIC DNA]</scope>
    <source>
        <strain evidence="4">LSX21</strain>
        <tissue evidence="4">Leaf</tissue>
    </source>
</reference>
<feature type="repeat" description="ANK" evidence="1">
    <location>
        <begin position="70"/>
        <end position="102"/>
    </location>
</feature>
<evidence type="ECO:0000259" key="3">
    <source>
        <dbReference type="Pfam" id="PF13962"/>
    </source>
</evidence>
<feature type="transmembrane region" description="Helical" evidence="2">
    <location>
        <begin position="455"/>
        <end position="475"/>
    </location>
</feature>
<evidence type="ECO:0000256" key="2">
    <source>
        <dbReference type="SAM" id="Phobius"/>
    </source>
</evidence>
<organism evidence="4 5">
    <name type="scientific">Dillenia turbinata</name>
    <dbReference type="NCBI Taxonomy" id="194707"/>
    <lineage>
        <taxon>Eukaryota</taxon>
        <taxon>Viridiplantae</taxon>
        <taxon>Streptophyta</taxon>
        <taxon>Embryophyta</taxon>
        <taxon>Tracheophyta</taxon>
        <taxon>Spermatophyta</taxon>
        <taxon>Magnoliopsida</taxon>
        <taxon>eudicotyledons</taxon>
        <taxon>Gunneridae</taxon>
        <taxon>Pentapetalae</taxon>
        <taxon>Dilleniales</taxon>
        <taxon>Dilleniaceae</taxon>
        <taxon>Dillenia</taxon>
    </lineage>
</organism>
<proteinExistence type="predicted"/>
<dbReference type="InterPro" id="IPR026961">
    <property type="entry name" value="PGG_dom"/>
</dbReference>
<feature type="transmembrane region" description="Helical" evidence="2">
    <location>
        <begin position="427"/>
        <end position="449"/>
    </location>
</feature>
<dbReference type="PANTHER" id="PTHR24128">
    <property type="entry name" value="HOMEOBOX PROTEIN WARIAI"/>
    <property type="match status" value="1"/>
</dbReference>
<feature type="transmembrane region" description="Helical" evidence="2">
    <location>
        <begin position="398"/>
        <end position="420"/>
    </location>
</feature>
<sequence length="509" mass="56666">MEQTMVDVAQAGDIDSLYILLQENPFVLNNIDKSPFSQTPLHIAVSSRQTRFAKEIANLKPSFVTKLDHDGLSPVHLASATGQVELVKEFLSINSTLYLLKGREKRTPLHCAVMTGQIEVINLLCKFYSQCLAELTIRKETALQIAVKYNQLEAFNILLQWLKEIYEDEAELAALFLATKGRIQEKFSAVSGKGKLLDTKEILNKILAFSFEKSEVEDFIMIRDDLMKIKKEGLLNLKDDEGNTVLHLAMIEAILCSNTTAEVCHVDVNATNMNNLTALDIFILLPTEEGDEQVESALRCAGAVSASQIITPSSSVTQPKRKLYMFGRVASKDLQNRTFLISLLVASICLFNIFHPPGGVWQVNLRTYSNSSTIAFINNDTTTTSHRVGTAVMATWPFTFYLFVVCNVNAFLISAIIMVIHTVGSRLMPFFVVALVLMYGALVRSIAFITPEEHFSSYIHPFLTVSTIAATWKLCQLGINIKNQKASAARYDEDQEKVKASEMIKAAGE</sequence>
<evidence type="ECO:0000256" key="1">
    <source>
        <dbReference type="PROSITE-ProRule" id="PRU00023"/>
    </source>
</evidence>
<evidence type="ECO:0000313" key="5">
    <source>
        <dbReference type="Proteomes" id="UP001370490"/>
    </source>
</evidence>
<dbReference type="PROSITE" id="PS50297">
    <property type="entry name" value="ANK_REP_REGION"/>
    <property type="match status" value="2"/>
</dbReference>
<dbReference type="AlphaFoldDB" id="A0AAN8UWG3"/>
<name>A0AAN8UWG3_9MAGN</name>
<dbReference type="InterPro" id="IPR036770">
    <property type="entry name" value="Ankyrin_rpt-contain_sf"/>
</dbReference>
<feature type="repeat" description="ANK" evidence="1">
    <location>
        <begin position="104"/>
        <end position="124"/>
    </location>
</feature>